<dbReference type="AlphaFoldDB" id="A0A376GDA6"/>
<reference evidence="1 2" key="1">
    <citation type="submission" date="2018-06" db="EMBL/GenBank/DDBJ databases">
        <authorList>
            <consortium name="Pathogen Informatics"/>
            <person name="Doyle S."/>
        </authorList>
    </citation>
    <scope>NUCLEOTIDE SEQUENCE [LARGE SCALE GENOMIC DNA]</scope>
    <source>
        <strain evidence="1 2">NCTC13456</strain>
    </source>
</reference>
<name>A0A376GDA6_9FLAO</name>
<accession>A0A376GDA6</accession>
<proteinExistence type="predicted"/>
<gene>
    <name evidence="1" type="ORF">NCTC13456_02396</name>
</gene>
<sequence>MKYLILFLLLFYSCSSDFKKSYKIGDIKLYELQCSGHYYLSTDNCDCKYLPTNYFIPKGGNDSFFELFLKENKGKLQVNSLYNEFETHGNIKEKVDFIIYTDNASFMDSIRKVNYTVIRGYSNGRMNP</sequence>
<dbReference type="EMBL" id="UFXS01000001">
    <property type="protein sequence ID" value="STD58769.1"/>
    <property type="molecule type" value="Genomic_DNA"/>
</dbReference>
<protein>
    <submittedName>
        <fullName evidence="1">Uncharacterized protein</fullName>
    </submittedName>
</protein>
<evidence type="ECO:0000313" key="1">
    <source>
        <dbReference type="EMBL" id="STD58769.1"/>
    </source>
</evidence>
<dbReference type="RefSeq" id="WP_115000663.1">
    <property type="nucleotide sequence ID" value="NZ_UFXS01000001.1"/>
</dbReference>
<dbReference type="STRING" id="343874.GCA_000805695_02143"/>
<organism evidence="1 2">
    <name type="scientific">Empedobacter falsenii</name>
    <dbReference type="NCBI Taxonomy" id="343874"/>
    <lineage>
        <taxon>Bacteria</taxon>
        <taxon>Pseudomonadati</taxon>
        <taxon>Bacteroidota</taxon>
        <taxon>Flavobacteriia</taxon>
        <taxon>Flavobacteriales</taxon>
        <taxon>Weeksellaceae</taxon>
        <taxon>Empedobacter</taxon>
    </lineage>
</organism>
<dbReference type="Proteomes" id="UP000254737">
    <property type="component" value="Unassembled WGS sequence"/>
</dbReference>
<evidence type="ECO:0000313" key="2">
    <source>
        <dbReference type="Proteomes" id="UP000254737"/>
    </source>
</evidence>